<accession>A0A167HII7</accession>
<sequence length="286" mass="31621">MANMDLEEAKKAENYLLKNEGKELTRLDDQHNGFKTYIGSNYVAPLSTIPRGPKKILELGAGSGIWAAEMAEEFPGAQVIAADKAPIKGEMPKNVTTTVVDLSKSDWPWTKGEFDIVHGRFLFIHLSNAPEVLKRVFELVAPGGYALLEDSSHHIFSSSPETDPVLPAVKTFHDTGAHLQAQRGLDTSIGEKYEGYLKESGLFEEVGVTKIDVPMLPWTDDAKLNDLGAAVKHSFVVAFYGALPMIPEQMRAGFKSMTDNWKAGVDEEGHKFFVPYYFAWGRKKSA</sequence>
<dbReference type="AlphaFoldDB" id="A0A167HII7"/>
<keyword evidence="1" id="KW-0808">Transferase</keyword>
<dbReference type="STRING" id="1330018.A0A167HII7"/>
<dbReference type="GO" id="GO:0032259">
    <property type="term" value="P:methylation"/>
    <property type="evidence" value="ECO:0007669"/>
    <property type="project" value="UniProtKB-KW"/>
</dbReference>
<evidence type="ECO:0000313" key="2">
    <source>
        <dbReference type="Proteomes" id="UP000076738"/>
    </source>
</evidence>
<reference evidence="1 2" key="1">
    <citation type="journal article" date="2016" name="Mol. Biol. Evol.">
        <title>Comparative Genomics of Early-Diverging Mushroom-Forming Fungi Provides Insights into the Origins of Lignocellulose Decay Capabilities.</title>
        <authorList>
            <person name="Nagy L.G."/>
            <person name="Riley R."/>
            <person name="Tritt A."/>
            <person name="Adam C."/>
            <person name="Daum C."/>
            <person name="Floudas D."/>
            <person name="Sun H."/>
            <person name="Yadav J.S."/>
            <person name="Pangilinan J."/>
            <person name="Larsson K.H."/>
            <person name="Matsuura K."/>
            <person name="Barry K."/>
            <person name="Labutti K."/>
            <person name="Kuo R."/>
            <person name="Ohm R.A."/>
            <person name="Bhattacharya S.S."/>
            <person name="Shirouzu T."/>
            <person name="Yoshinaga Y."/>
            <person name="Martin F.M."/>
            <person name="Grigoriev I.V."/>
            <person name="Hibbett D.S."/>
        </authorList>
    </citation>
    <scope>NUCLEOTIDE SEQUENCE [LARGE SCALE GENOMIC DNA]</scope>
    <source>
        <strain evidence="1 2">TUFC12733</strain>
    </source>
</reference>
<protein>
    <submittedName>
        <fullName evidence="1">S-adenosyl-L-methionine-dependent methyltransferase</fullName>
    </submittedName>
</protein>
<dbReference type="PANTHER" id="PTHR43591">
    <property type="entry name" value="METHYLTRANSFERASE"/>
    <property type="match status" value="1"/>
</dbReference>
<organism evidence="1 2">
    <name type="scientific">Calocera viscosa (strain TUFC12733)</name>
    <dbReference type="NCBI Taxonomy" id="1330018"/>
    <lineage>
        <taxon>Eukaryota</taxon>
        <taxon>Fungi</taxon>
        <taxon>Dikarya</taxon>
        <taxon>Basidiomycota</taxon>
        <taxon>Agaricomycotina</taxon>
        <taxon>Dacrymycetes</taxon>
        <taxon>Dacrymycetales</taxon>
        <taxon>Dacrymycetaceae</taxon>
        <taxon>Calocera</taxon>
    </lineage>
</organism>
<keyword evidence="2" id="KW-1185">Reference proteome</keyword>
<gene>
    <name evidence="1" type="ORF">CALVIDRAFT_336449</name>
</gene>
<name>A0A167HII7_CALVF</name>
<dbReference type="Proteomes" id="UP000076738">
    <property type="component" value="Unassembled WGS sequence"/>
</dbReference>
<dbReference type="GO" id="GO:0008168">
    <property type="term" value="F:methyltransferase activity"/>
    <property type="evidence" value="ECO:0007669"/>
    <property type="project" value="UniProtKB-KW"/>
</dbReference>
<dbReference type="CDD" id="cd02440">
    <property type="entry name" value="AdoMet_MTases"/>
    <property type="match status" value="1"/>
</dbReference>
<proteinExistence type="predicted"/>
<keyword evidence="1" id="KW-0489">Methyltransferase</keyword>
<evidence type="ECO:0000313" key="1">
    <source>
        <dbReference type="EMBL" id="KZO91668.1"/>
    </source>
</evidence>
<dbReference type="EMBL" id="KV417319">
    <property type="protein sequence ID" value="KZO91668.1"/>
    <property type="molecule type" value="Genomic_DNA"/>
</dbReference>
<dbReference type="Pfam" id="PF13489">
    <property type="entry name" value="Methyltransf_23"/>
    <property type="match status" value="1"/>
</dbReference>
<dbReference type="SUPFAM" id="SSF53335">
    <property type="entry name" value="S-adenosyl-L-methionine-dependent methyltransferases"/>
    <property type="match status" value="1"/>
</dbReference>
<dbReference type="PANTHER" id="PTHR43591:SF24">
    <property type="entry name" value="2-METHOXY-6-POLYPRENYL-1,4-BENZOQUINOL METHYLASE, MITOCHONDRIAL"/>
    <property type="match status" value="1"/>
</dbReference>
<dbReference type="OrthoDB" id="506498at2759"/>
<dbReference type="InterPro" id="IPR029063">
    <property type="entry name" value="SAM-dependent_MTases_sf"/>
</dbReference>
<dbReference type="Gene3D" id="3.40.50.150">
    <property type="entry name" value="Vaccinia Virus protein VP39"/>
    <property type="match status" value="1"/>
</dbReference>